<dbReference type="Proteomes" id="UP000257039">
    <property type="component" value="Unassembled WGS sequence"/>
</dbReference>
<comment type="cofactor">
    <cofactor evidence="13">
        <name>Mg(2+)</name>
        <dbReference type="ChEBI" id="CHEBI:18420"/>
    </cofactor>
</comment>
<keyword evidence="13" id="KW-0460">Magnesium</keyword>
<keyword evidence="17" id="KW-1185">Reference proteome</keyword>
<comment type="pathway">
    <text evidence="2">Siderophore biosynthesis; enterobactin biosynthesis.</text>
</comment>
<dbReference type="InterPro" id="IPR003542">
    <property type="entry name" value="Enbac_synth_compD-like"/>
</dbReference>
<dbReference type="PRINTS" id="PR01399">
    <property type="entry name" value="ENTSNTHTASED"/>
</dbReference>
<evidence type="ECO:0000259" key="15">
    <source>
        <dbReference type="Pfam" id="PF17837"/>
    </source>
</evidence>
<evidence type="ECO:0000313" key="16">
    <source>
        <dbReference type="EMBL" id="RDH44029.1"/>
    </source>
</evidence>
<dbReference type="InterPro" id="IPR037143">
    <property type="entry name" value="4-PPantetheinyl_Trfase_dom_sf"/>
</dbReference>
<dbReference type="Pfam" id="PF17837">
    <property type="entry name" value="4PPT_N"/>
    <property type="match status" value="1"/>
</dbReference>
<feature type="binding site" evidence="12">
    <location>
        <position position="86"/>
    </location>
    <ligand>
        <name>CoA</name>
        <dbReference type="ChEBI" id="CHEBI:57287"/>
    </ligand>
</feature>
<evidence type="ECO:0000256" key="9">
    <source>
        <dbReference type="ARBA" id="ARBA00031996"/>
    </source>
</evidence>
<proteinExistence type="inferred from homology"/>
<evidence type="ECO:0000313" key="17">
    <source>
        <dbReference type="Proteomes" id="UP000257039"/>
    </source>
</evidence>
<feature type="binding site" evidence="13">
    <location>
        <position position="147"/>
    </location>
    <ligand>
        <name>Mg(2+)</name>
        <dbReference type="ChEBI" id="CHEBI:18420"/>
    </ligand>
</feature>
<dbReference type="RefSeq" id="WP_094787249.1">
    <property type="nucleotide sequence ID" value="NZ_NDXW01000001.1"/>
</dbReference>
<dbReference type="InterPro" id="IPR008278">
    <property type="entry name" value="4-PPantetheinyl_Trfase_dom"/>
</dbReference>
<evidence type="ECO:0000259" key="14">
    <source>
        <dbReference type="Pfam" id="PF01648"/>
    </source>
</evidence>
<evidence type="ECO:0000256" key="10">
    <source>
        <dbReference type="ARBA" id="ARBA00049176"/>
    </source>
</evidence>
<evidence type="ECO:0000256" key="8">
    <source>
        <dbReference type="ARBA" id="ARBA00029894"/>
    </source>
</evidence>
<dbReference type="GO" id="GO:0000287">
    <property type="term" value="F:magnesium ion binding"/>
    <property type="evidence" value="ECO:0007669"/>
    <property type="project" value="InterPro"/>
</dbReference>
<feature type="binding site" evidence="12">
    <location>
        <position position="78"/>
    </location>
    <ligand>
        <name>CoA</name>
        <dbReference type="ChEBI" id="CHEBI:57287"/>
    </ligand>
</feature>
<dbReference type="GO" id="GO:0008897">
    <property type="term" value="F:holo-[acyl-carrier-protein] synthase activity"/>
    <property type="evidence" value="ECO:0007669"/>
    <property type="project" value="InterPro"/>
</dbReference>
<dbReference type="GO" id="GO:0009239">
    <property type="term" value="P:enterobactin biosynthetic process"/>
    <property type="evidence" value="ECO:0007669"/>
    <property type="project" value="UniProtKB-UniPathway"/>
</dbReference>
<dbReference type="GO" id="GO:0009366">
    <property type="term" value="C:enterobactin synthetase complex"/>
    <property type="evidence" value="ECO:0007669"/>
    <property type="project" value="InterPro"/>
</dbReference>
<protein>
    <recommendedName>
        <fullName evidence="5">Enterobactin synthase component D</fullName>
    </recommendedName>
    <alternativeName>
        <fullName evidence="8">4'-phosphopantetheinyl transferase EntD</fullName>
    </alternativeName>
    <alternativeName>
        <fullName evidence="9">Enterochelin synthase D</fullName>
    </alternativeName>
</protein>
<feature type="binding site" evidence="12">
    <location>
        <position position="145"/>
    </location>
    <ligand>
        <name>CoA</name>
        <dbReference type="ChEBI" id="CHEBI:57287"/>
    </ligand>
</feature>
<evidence type="ECO:0000256" key="13">
    <source>
        <dbReference type="PIRSR" id="PIRSR603542-2"/>
    </source>
</evidence>
<accession>A0A4P9VN13</accession>
<comment type="catalytic activity">
    <reaction evidence="10">
        <text>apo-[aryl-carrier protein] + CoA = holo-[aryl-carrier protein] + adenosine 3',5'-bisphosphate + H(+)</text>
        <dbReference type="Rhea" id="RHEA:48404"/>
        <dbReference type="Rhea" id="RHEA-COMP:15903"/>
        <dbReference type="Rhea" id="RHEA-COMP:17557"/>
        <dbReference type="ChEBI" id="CHEBI:15378"/>
        <dbReference type="ChEBI" id="CHEBI:29999"/>
        <dbReference type="ChEBI" id="CHEBI:57287"/>
        <dbReference type="ChEBI" id="CHEBI:58343"/>
        <dbReference type="ChEBI" id="CHEBI:64479"/>
    </reaction>
</comment>
<evidence type="ECO:0000256" key="1">
    <source>
        <dbReference type="ARBA" id="ARBA00003937"/>
    </source>
</evidence>
<comment type="catalytic activity">
    <reaction evidence="11">
        <text>apo-[peptidyl-carrier protein] + CoA = holo-[peptidyl-carrier protein] + adenosine 3',5'-bisphosphate + H(+)</text>
        <dbReference type="Rhea" id="RHEA:46228"/>
        <dbReference type="Rhea" id="RHEA-COMP:11479"/>
        <dbReference type="Rhea" id="RHEA-COMP:11480"/>
        <dbReference type="ChEBI" id="CHEBI:15378"/>
        <dbReference type="ChEBI" id="CHEBI:29999"/>
        <dbReference type="ChEBI" id="CHEBI:57287"/>
        <dbReference type="ChEBI" id="CHEBI:58343"/>
        <dbReference type="ChEBI" id="CHEBI:64479"/>
    </reaction>
</comment>
<keyword evidence="7" id="KW-0259">Enterobactin biosynthesis</keyword>
<comment type="similarity">
    <text evidence="3">Belongs to the P-Pant transferase superfamily. EntD family.</text>
</comment>
<evidence type="ECO:0000256" key="7">
    <source>
        <dbReference type="ARBA" id="ARBA00023191"/>
    </source>
</evidence>
<evidence type="ECO:0000256" key="2">
    <source>
        <dbReference type="ARBA" id="ARBA00004993"/>
    </source>
</evidence>
<organism evidence="16 17">
    <name type="scientific">Zooshikella ganghwensis</name>
    <dbReference type="NCBI Taxonomy" id="202772"/>
    <lineage>
        <taxon>Bacteria</taxon>
        <taxon>Pseudomonadati</taxon>
        <taxon>Pseudomonadota</taxon>
        <taxon>Gammaproteobacteria</taxon>
        <taxon>Oceanospirillales</taxon>
        <taxon>Zooshikellaceae</taxon>
        <taxon>Zooshikella</taxon>
    </lineage>
</organism>
<gene>
    <name evidence="16" type="ORF">B9G39_11545</name>
</gene>
<dbReference type="InterPro" id="IPR041354">
    <property type="entry name" value="4PPT_N"/>
</dbReference>
<dbReference type="PANTHER" id="PTHR38096:SF1">
    <property type="entry name" value="ENTEROBACTIN SYNTHASE COMPONENT D"/>
    <property type="match status" value="1"/>
</dbReference>
<feature type="domain" description="4'-phosphopantetheinyl transferase" evidence="14">
    <location>
        <begin position="142"/>
        <end position="224"/>
    </location>
</feature>
<feature type="binding site" evidence="12">
    <location>
        <begin position="123"/>
        <end position="124"/>
    </location>
    <ligand>
        <name>CoA</name>
        <dbReference type="ChEBI" id="CHEBI:57287"/>
    </ligand>
</feature>
<keyword evidence="6" id="KW-0808">Transferase</keyword>
<dbReference type="Pfam" id="PF01648">
    <property type="entry name" value="ACPS"/>
    <property type="match status" value="1"/>
</dbReference>
<comment type="caution">
    <text evidence="16">The sequence shown here is derived from an EMBL/GenBank/DDBJ whole genome shotgun (WGS) entry which is preliminary data.</text>
</comment>
<comment type="function">
    <text evidence="1">Involved in the biosynthesis of the siderophore enterobactin (enterochelin), which is a macrocyclic trimeric lactone of N-(2,3-dihydroxybenzoyl)-serine. The serine trilactone serves as a scaffolding for the three catechol functionalities that provide hexadentate coordination for the tightly ligated iron(2+) atoms. Plays an essential role in the assembly of the enterobactin by catalyzing the transfer of the 4'-phosphopantetheine (Ppant) moiety from coenzyme A to the apo-domains of both EntB (ArCP domain) and EntF (PCP domain) to yield their holo-forms which make them competent for the activation of 2,3-dihydroxybenzoate (DHB) and L-serine, respectively.</text>
</comment>
<evidence type="ECO:0000256" key="11">
    <source>
        <dbReference type="ARBA" id="ARBA00049191"/>
    </source>
</evidence>
<dbReference type="AlphaFoldDB" id="A0A4P9VN13"/>
<dbReference type="EMBL" id="NDXW01000001">
    <property type="protein sequence ID" value="RDH44029.1"/>
    <property type="molecule type" value="Genomic_DNA"/>
</dbReference>
<feature type="binding site" evidence="12">
    <location>
        <position position="190"/>
    </location>
    <ligand>
        <name>CoA</name>
        <dbReference type="ChEBI" id="CHEBI:57287"/>
    </ligand>
</feature>
<feature type="binding site" evidence="12">
    <location>
        <position position="194"/>
    </location>
    <ligand>
        <name>CoA</name>
        <dbReference type="ChEBI" id="CHEBI:57287"/>
    </ligand>
</feature>
<keyword evidence="13" id="KW-0479">Metal-binding</keyword>
<comment type="subunit">
    <text evidence="4">EntB, EntD, EntE, and EntF form a multienzyme complex called enterobactin synthase.</text>
</comment>
<sequence length="260" mass="28709">MLKERHKPEDNASLTRAAALAMIGADQSVKFTGLIPNSTTSTLFSGGCHYKVQDVYLSAFLQLGIILPDGLNKAVLKRQIEFMAGRYSAQQALYALSFKQPVMIPINNDRSPCWPAGIIGSITHSEHIALAVVANQKYVTALGVDLEKEIALSVARDIAKQIISLTEQDNCAKWGCPFNWFLTLAFSAKESLYKAIYPHINQFFGFDAAELIALNTVEESFLLQLTQSLSENYQAGDCFQGTYTYQNGFICTLIMCVKNS</sequence>
<dbReference type="UniPathway" id="UPA00017"/>
<dbReference type="GO" id="GO:0005886">
    <property type="term" value="C:plasma membrane"/>
    <property type="evidence" value="ECO:0007669"/>
    <property type="project" value="TreeGrafter"/>
</dbReference>
<evidence type="ECO:0000256" key="3">
    <source>
        <dbReference type="ARBA" id="ARBA00008342"/>
    </source>
</evidence>
<feature type="binding site" evidence="13">
    <location>
        <position position="145"/>
    </location>
    <ligand>
        <name>Mg(2+)</name>
        <dbReference type="ChEBI" id="CHEBI:18420"/>
    </ligand>
</feature>
<evidence type="ECO:0000256" key="6">
    <source>
        <dbReference type="ARBA" id="ARBA00022679"/>
    </source>
</evidence>
<feature type="domain" description="4'-phosphopantetheinyl transferase N-terminal" evidence="15">
    <location>
        <begin position="71"/>
        <end position="134"/>
    </location>
</feature>
<evidence type="ECO:0000256" key="12">
    <source>
        <dbReference type="PIRSR" id="PIRSR603542-1"/>
    </source>
</evidence>
<reference evidence="16 17" key="1">
    <citation type="submission" date="2017-04" db="EMBL/GenBank/DDBJ databases">
        <title>Draft genome sequence of Zooshikella ganghwensis VG4 isolated from Red Sea sediments.</title>
        <authorList>
            <person name="Rehman Z."/>
            <person name="Alam I."/>
            <person name="Kamau A."/>
            <person name="Bajic V."/>
            <person name="Leiknes T."/>
        </authorList>
    </citation>
    <scope>NUCLEOTIDE SEQUENCE [LARGE SCALE GENOMIC DNA]</scope>
    <source>
        <strain evidence="16 17">VG4</strain>
    </source>
</reference>
<name>A0A4P9VN13_9GAMM</name>
<evidence type="ECO:0000256" key="5">
    <source>
        <dbReference type="ARBA" id="ARBA00019087"/>
    </source>
</evidence>
<evidence type="ECO:0000256" key="4">
    <source>
        <dbReference type="ARBA" id="ARBA00011503"/>
    </source>
</evidence>
<dbReference type="SUPFAM" id="SSF56214">
    <property type="entry name" value="4'-phosphopantetheinyl transferase"/>
    <property type="match status" value="1"/>
</dbReference>
<dbReference type="PANTHER" id="PTHR38096">
    <property type="entry name" value="ENTEROBACTIN SYNTHASE COMPONENT D"/>
    <property type="match status" value="1"/>
</dbReference>